<keyword evidence="1" id="KW-0479">Metal-binding</keyword>
<evidence type="ECO:0000256" key="1">
    <source>
        <dbReference type="ARBA" id="ARBA00022723"/>
    </source>
</evidence>
<evidence type="ECO:0000256" key="5">
    <source>
        <dbReference type="SAM" id="Phobius"/>
    </source>
</evidence>
<feature type="transmembrane region" description="Helical" evidence="5">
    <location>
        <begin position="307"/>
        <end position="326"/>
    </location>
</feature>
<dbReference type="PROSITE" id="PS50222">
    <property type="entry name" value="EF_HAND_2"/>
    <property type="match status" value="3"/>
</dbReference>
<comment type="caution">
    <text evidence="7">The sequence shown here is derived from an EMBL/GenBank/DDBJ whole genome shotgun (WGS) entry which is preliminary data.</text>
</comment>
<feature type="region of interest" description="Disordered" evidence="4">
    <location>
        <begin position="1"/>
        <end position="25"/>
    </location>
</feature>
<dbReference type="InterPro" id="IPR018247">
    <property type="entry name" value="EF_Hand_1_Ca_BS"/>
</dbReference>
<feature type="domain" description="EF-hand" evidence="6">
    <location>
        <begin position="568"/>
        <end position="603"/>
    </location>
</feature>
<feature type="transmembrane region" description="Helical" evidence="5">
    <location>
        <begin position="346"/>
        <end position="362"/>
    </location>
</feature>
<keyword evidence="3" id="KW-0106">Calcium</keyword>
<dbReference type="Pfam" id="PF13499">
    <property type="entry name" value="EF-hand_7"/>
    <property type="match status" value="2"/>
</dbReference>
<keyword evidence="8" id="KW-1185">Reference proteome</keyword>
<feature type="non-terminal residue" evidence="7">
    <location>
        <position position="1"/>
    </location>
</feature>
<sequence length="890" mass="100141">MKATPRTFANRELLPSPRVGQSSGAVMRPAMTTALRRTAAIGFLEEKLHMQADTDRPCTRELLYRGVSADGQGRKEYLRRRAGYGIAERYGQPQTEAQVMSLSLRLNPGELRPPSFGKKPIIANTFYRTRGAGGFKAAFTMHPLSELELFLQGVGVCLADCETCDLESLATGVADVLIRVQHRWAELQQFHGILESDFHSLLVPDLLRIVAVVATLQCHTDFSNKMDFQLEVALTSLQLVESLLGFAPRLFAEVFMAFATMAHMTYMTAIETEALGLVRGSFTFAWKMRRSLSLHAKMFRLSSPRHVLGLASAFVGIAIAACTTFVSLPQPQDQLKTQLLIEEAKLGLLGTLALPHAALLVLHSSEFIEARCSFLRPVLGPLCAFLGPLCFGVLLNHGFLAFATWEFIGKLPEKILELPAVLQAPGRSRIALFVIYVVACYVVAWVTERLLASPITDCLNLPWELLVRLLRGSAAMAFQITKSRVEILEINSVGPGYYSAKLLPMRVWQGRIRAMNGLPTPFFRALGFFHVSQLTEGFFLVFLYQASTRRAALMVVVDIDYREYFLPDTIQELQRAFDKFDTSGDGAISVKELYQMFRSLGKKVSRQQLKHVLAEIDTDGNGEIEFEELCMLEIKMSGARPRADLIDYREFLTERQVAKLETAFLRNDRKNTGLIGLDAFCSIVESLAPWTDRTPVEQRATREDYEDVLAEVDPQCRGSIDFHQLCSGFAVLTKARKMVNYREYLQQDEVKEYRRIFNATTQKKGQSGLSKSDLDRILRRMGATLPKAQLREFFQYFDTDGSGLMDFEEFCVMLLRVRNLNKNRIVSPETCSCSQLWKEEEFSIEELQQSGFTLEDFKHASIPVAALHKDGGYSALELRRAGFSAKELKQ</sequence>
<protein>
    <submittedName>
        <fullName evidence="7">CML12 protein</fullName>
    </submittedName>
</protein>
<keyword evidence="5" id="KW-0812">Transmembrane</keyword>
<feature type="transmembrane region" description="Helical" evidence="5">
    <location>
        <begin position="428"/>
        <end position="446"/>
    </location>
</feature>
<accession>A0A812ITQ8</accession>
<feature type="domain" description="EF-hand" evidence="6">
    <location>
        <begin position="604"/>
        <end position="639"/>
    </location>
</feature>
<evidence type="ECO:0000259" key="6">
    <source>
        <dbReference type="PROSITE" id="PS50222"/>
    </source>
</evidence>
<dbReference type="EMBL" id="CAJNJA010005248">
    <property type="protein sequence ID" value="CAE7186587.1"/>
    <property type="molecule type" value="Genomic_DNA"/>
</dbReference>
<dbReference type="SUPFAM" id="SSF47473">
    <property type="entry name" value="EF-hand"/>
    <property type="match status" value="2"/>
</dbReference>
<keyword evidence="5" id="KW-1133">Transmembrane helix</keyword>
<dbReference type="GO" id="GO:0005509">
    <property type="term" value="F:calcium ion binding"/>
    <property type="evidence" value="ECO:0007669"/>
    <property type="project" value="InterPro"/>
</dbReference>
<dbReference type="OrthoDB" id="410807at2759"/>
<dbReference type="InterPro" id="IPR054323">
    <property type="entry name" value="SPMIP1_C"/>
</dbReference>
<evidence type="ECO:0000256" key="3">
    <source>
        <dbReference type="ARBA" id="ARBA00022837"/>
    </source>
</evidence>
<dbReference type="PANTHER" id="PTHR23050">
    <property type="entry name" value="CALCIUM BINDING PROTEIN"/>
    <property type="match status" value="1"/>
</dbReference>
<dbReference type="InterPro" id="IPR050145">
    <property type="entry name" value="Centrin_CML-like"/>
</dbReference>
<evidence type="ECO:0000313" key="8">
    <source>
        <dbReference type="Proteomes" id="UP000601435"/>
    </source>
</evidence>
<dbReference type="Pfam" id="PF22589">
    <property type="entry name" value="SPMIP1"/>
    <property type="match status" value="1"/>
</dbReference>
<dbReference type="CDD" id="cd00051">
    <property type="entry name" value="EFh"/>
    <property type="match status" value="2"/>
</dbReference>
<dbReference type="SMART" id="SM00054">
    <property type="entry name" value="EFh"/>
    <property type="match status" value="4"/>
</dbReference>
<dbReference type="AlphaFoldDB" id="A0A812ITQ8"/>
<dbReference type="Proteomes" id="UP000601435">
    <property type="component" value="Unassembled WGS sequence"/>
</dbReference>
<feature type="transmembrane region" description="Helical" evidence="5">
    <location>
        <begin position="382"/>
        <end position="408"/>
    </location>
</feature>
<dbReference type="InterPro" id="IPR002048">
    <property type="entry name" value="EF_hand_dom"/>
</dbReference>
<gene>
    <name evidence="7" type="primary">CML12</name>
    <name evidence="7" type="ORF">SNEC2469_LOCUS925</name>
</gene>
<reference evidence="7" key="1">
    <citation type="submission" date="2021-02" db="EMBL/GenBank/DDBJ databases">
        <authorList>
            <person name="Dougan E. K."/>
            <person name="Rhodes N."/>
            <person name="Thang M."/>
            <person name="Chan C."/>
        </authorList>
    </citation>
    <scope>NUCLEOTIDE SEQUENCE</scope>
</reference>
<evidence type="ECO:0000256" key="4">
    <source>
        <dbReference type="SAM" id="MobiDB-lite"/>
    </source>
</evidence>
<keyword evidence="5" id="KW-0472">Membrane</keyword>
<evidence type="ECO:0000313" key="7">
    <source>
        <dbReference type="EMBL" id="CAE7186587.1"/>
    </source>
</evidence>
<keyword evidence="2" id="KW-0677">Repeat</keyword>
<dbReference type="FunFam" id="1.10.238.10:FF:000336">
    <property type="entry name" value="HLH domain-containing protein"/>
    <property type="match status" value="1"/>
</dbReference>
<organism evidence="7 8">
    <name type="scientific">Symbiodinium necroappetens</name>
    <dbReference type="NCBI Taxonomy" id="1628268"/>
    <lineage>
        <taxon>Eukaryota</taxon>
        <taxon>Sar</taxon>
        <taxon>Alveolata</taxon>
        <taxon>Dinophyceae</taxon>
        <taxon>Suessiales</taxon>
        <taxon>Symbiodiniaceae</taxon>
        <taxon>Symbiodinium</taxon>
    </lineage>
</organism>
<name>A0A812ITQ8_9DINO</name>
<dbReference type="InterPro" id="IPR011992">
    <property type="entry name" value="EF-hand-dom_pair"/>
</dbReference>
<proteinExistence type="predicted"/>
<evidence type="ECO:0000256" key="2">
    <source>
        <dbReference type="ARBA" id="ARBA00022737"/>
    </source>
</evidence>
<dbReference type="Gene3D" id="1.10.238.10">
    <property type="entry name" value="EF-hand"/>
    <property type="match status" value="3"/>
</dbReference>
<feature type="domain" description="EF-hand" evidence="6">
    <location>
        <begin position="785"/>
        <end position="820"/>
    </location>
</feature>
<dbReference type="PROSITE" id="PS00018">
    <property type="entry name" value="EF_HAND_1"/>
    <property type="match status" value="3"/>
</dbReference>